<dbReference type="AlphaFoldDB" id="A0AAE1DHE8"/>
<dbReference type="Gene3D" id="1.10.472.10">
    <property type="entry name" value="Cyclin-like"/>
    <property type="match status" value="2"/>
</dbReference>
<evidence type="ECO:0000313" key="9">
    <source>
        <dbReference type="EMBL" id="KAK3770612.1"/>
    </source>
</evidence>
<dbReference type="InterPro" id="IPR046965">
    <property type="entry name" value="Cyclin_A/B-like"/>
</dbReference>
<evidence type="ECO:0000259" key="8">
    <source>
        <dbReference type="SMART" id="SM01332"/>
    </source>
</evidence>
<feature type="compositionally biased region" description="Basic and acidic residues" evidence="6">
    <location>
        <begin position="53"/>
        <end position="63"/>
    </location>
</feature>
<feature type="region of interest" description="Disordered" evidence="6">
    <location>
        <begin position="1"/>
        <end position="75"/>
    </location>
</feature>
<evidence type="ECO:0000256" key="3">
    <source>
        <dbReference type="ARBA" id="ARBA00023127"/>
    </source>
</evidence>
<evidence type="ECO:0000256" key="1">
    <source>
        <dbReference type="ARBA" id="ARBA00022618"/>
    </source>
</evidence>
<dbReference type="EMBL" id="JAWDGP010003795">
    <property type="protein sequence ID" value="KAK3770612.1"/>
    <property type="molecule type" value="Genomic_DNA"/>
</dbReference>
<keyword evidence="3 5" id="KW-0195">Cyclin</keyword>
<dbReference type="Pfam" id="PF00134">
    <property type="entry name" value="Cyclin_N"/>
    <property type="match status" value="1"/>
</dbReference>
<accession>A0AAE1DHE8</accession>
<evidence type="ECO:0000256" key="4">
    <source>
        <dbReference type="ARBA" id="ARBA00023306"/>
    </source>
</evidence>
<dbReference type="PIRSF" id="PIRSF001771">
    <property type="entry name" value="Cyclin_A_B_D_E"/>
    <property type="match status" value="1"/>
</dbReference>
<dbReference type="InterPro" id="IPR036915">
    <property type="entry name" value="Cyclin-like_sf"/>
</dbReference>
<feature type="domain" description="Cyclin-like" evidence="7">
    <location>
        <begin position="202"/>
        <end position="286"/>
    </location>
</feature>
<evidence type="ECO:0000256" key="2">
    <source>
        <dbReference type="ARBA" id="ARBA00022776"/>
    </source>
</evidence>
<dbReference type="InterPro" id="IPR004367">
    <property type="entry name" value="Cyclin_C-dom"/>
</dbReference>
<evidence type="ECO:0000313" key="10">
    <source>
        <dbReference type="Proteomes" id="UP001283361"/>
    </source>
</evidence>
<comment type="similarity">
    <text evidence="5">Belongs to the cyclin family.</text>
</comment>
<organism evidence="9 10">
    <name type="scientific">Elysia crispata</name>
    <name type="common">lettuce slug</name>
    <dbReference type="NCBI Taxonomy" id="231223"/>
    <lineage>
        <taxon>Eukaryota</taxon>
        <taxon>Metazoa</taxon>
        <taxon>Spiralia</taxon>
        <taxon>Lophotrochozoa</taxon>
        <taxon>Mollusca</taxon>
        <taxon>Gastropoda</taxon>
        <taxon>Heterobranchia</taxon>
        <taxon>Euthyneura</taxon>
        <taxon>Panpulmonata</taxon>
        <taxon>Sacoglossa</taxon>
        <taxon>Placobranchoidea</taxon>
        <taxon>Plakobranchidae</taxon>
        <taxon>Elysia</taxon>
    </lineage>
</organism>
<comment type="caution">
    <text evidence="9">The sequence shown here is derived from an EMBL/GenBank/DDBJ whole genome shotgun (WGS) entry which is preliminary data.</text>
</comment>
<evidence type="ECO:0000256" key="6">
    <source>
        <dbReference type="SAM" id="MobiDB-lite"/>
    </source>
</evidence>
<dbReference type="InterPro" id="IPR013763">
    <property type="entry name" value="Cyclin-like_dom"/>
</dbReference>
<keyword evidence="2" id="KW-0498">Mitosis</keyword>
<keyword evidence="1" id="KW-0132">Cell division</keyword>
<feature type="domain" description="Cyclin C-terminal" evidence="8">
    <location>
        <begin position="295"/>
        <end position="411"/>
    </location>
</feature>
<sequence>MFAKKQSMADPAGRKAGPKKVEQPLKGGNNKTAAGRQSRRAAFGDITNATKEQSIRDGKKKLITDPLKPKTKSNIPVSIEQQPSQLISKKEKTEKVKALHDPALLNVSEQITSSQESNDSENLNRKEEDFSFVEEGDASIQVVERSLLSFDEEKKDDEFHVAVYAQDIFDYYKRRELMFRIPPYLGTKQCHITPAMRAILVDWLVEIQENFELNHETLYLAVKLTDLYLSRVEVDKELLQLLGSAAVFIASKFDERFPPLIEDFTYICDNVFDKNQFIEMEMEVLKKVDFDLGIPISYRFLRRYAKVARLSMETLTLARYILELSLMDYDLVKELDSMIAAAALYIAMRMRSEGSWDGDVVKTSGYDLDQIKPLVPKLNALLLNQPDSKLKTIFCKYSHIVFHEVAKIKPLETSELL</sequence>
<dbReference type="PANTHER" id="PTHR10177">
    <property type="entry name" value="CYCLINS"/>
    <property type="match status" value="1"/>
</dbReference>
<keyword evidence="4" id="KW-0131">Cell cycle</keyword>
<dbReference type="Proteomes" id="UP001283361">
    <property type="component" value="Unassembled WGS sequence"/>
</dbReference>
<dbReference type="GO" id="GO:0051301">
    <property type="term" value="P:cell division"/>
    <property type="evidence" value="ECO:0007669"/>
    <property type="project" value="UniProtKB-KW"/>
</dbReference>
<gene>
    <name evidence="9" type="ORF">RRG08_052953</name>
</gene>
<evidence type="ECO:0000259" key="7">
    <source>
        <dbReference type="SMART" id="SM00385"/>
    </source>
</evidence>
<dbReference type="InterPro" id="IPR039361">
    <property type="entry name" value="Cyclin"/>
</dbReference>
<keyword evidence="10" id="KW-1185">Reference proteome</keyword>
<dbReference type="CDD" id="cd20510">
    <property type="entry name" value="CYCLIN_CCNB3_rpt2"/>
    <property type="match status" value="1"/>
</dbReference>
<evidence type="ECO:0008006" key="11">
    <source>
        <dbReference type="Google" id="ProtNLM"/>
    </source>
</evidence>
<dbReference type="SMART" id="SM01332">
    <property type="entry name" value="Cyclin_C"/>
    <property type="match status" value="1"/>
</dbReference>
<proteinExistence type="inferred from homology"/>
<dbReference type="GO" id="GO:0044772">
    <property type="term" value="P:mitotic cell cycle phase transition"/>
    <property type="evidence" value="ECO:0007669"/>
    <property type="project" value="InterPro"/>
</dbReference>
<dbReference type="FunFam" id="1.10.472.10:FF:000001">
    <property type="entry name" value="G2/mitotic-specific cyclin"/>
    <property type="match status" value="1"/>
</dbReference>
<dbReference type="InterPro" id="IPR006671">
    <property type="entry name" value="Cyclin_N"/>
</dbReference>
<name>A0AAE1DHE8_9GAST</name>
<evidence type="ECO:0000256" key="5">
    <source>
        <dbReference type="RuleBase" id="RU000383"/>
    </source>
</evidence>
<protein>
    <recommendedName>
        <fullName evidence="11">G2/mitotic-specific cyclin-B3</fullName>
    </recommendedName>
</protein>
<reference evidence="9" key="1">
    <citation type="journal article" date="2023" name="G3 (Bethesda)">
        <title>A reference genome for the long-term kleptoplast-retaining sea slug Elysia crispata morphotype clarki.</title>
        <authorList>
            <person name="Eastman K.E."/>
            <person name="Pendleton A.L."/>
            <person name="Shaikh M.A."/>
            <person name="Suttiyut T."/>
            <person name="Ogas R."/>
            <person name="Tomko P."/>
            <person name="Gavelis G."/>
            <person name="Widhalm J.R."/>
            <person name="Wisecaver J.H."/>
        </authorList>
    </citation>
    <scope>NUCLEOTIDE SEQUENCE</scope>
    <source>
        <strain evidence="9">ECLA1</strain>
    </source>
</reference>
<dbReference type="Pfam" id="PF02984">
    <property type="entry name" value="Cyclin_C"/>
    <property type="match status" value="1"/>
</dbReference>
<dbReference type="SUPFAM" id="SSF47954">
    <property type="entry name" value="Cyclin-like"/>
    <property type="match status" value="2"/>
</dbReference>
<dbReference type="GO" id="GO:0016538">
    <property type="term" value="F:cyclin-dependent protein serine/threonine kinase regulator activity"/>
    <property type="evidence" value="ECO:0007669"/>
    <property type="project" value="InterPro"/>
</dbReference>
<dbReference type="SMART" id="SM00385">
    <property type="entry name" value="CYCLIN"/>
    <property type="match status" value="2"/>
</dbReference>
<feature type="domain" description="Cyclin-like" evidence="7">
    <location>
        <begin position="299"/>
        <end position="380"/>
    </location>
</feature>